<evidence type="ECO:0000313" key="2">
    <source>
        <dbReference type="Proteomes" id="UP000004211"/>
    </source>
</evidence>
<reference evidence="1 2" key="1">
    <citation type="submission" date="2010-08" db="EMBL/GenBank/DDBJ databases">
        <authorList>
            <person name="Durkin A.S."/>
            <person name="Madupu R."/>
            <person name="Torralba M."/>
            <person name="Gillis M."/>
            <person name="Methe B."/>
            <person name="Sutton G."/>
            <person name="Nelson K.E."/>
        </authorList>
    </citation>
    <scope>NUCLEOTIDE SEQUENCE [LARGE SCALE GENOMIC DNA]</scope>
    <source>
        <strain evidence="1 2">ACS-049-V-Sch6</strain>
    </source>
</reference>
<dbReference type="EMBL" id="AEDR01000027">
    <property type="protein sequence ID" value="EFL56194.1"/>
    <property type="molecule type" value="Genomic_DNA"/>
</dbReference>
<evidence type="ECO:0000313" key="1">
    <source>
        <dbReference type="EMBL" id="EFL56194.1"/>
    </source>
</evidence>
<dbReference type="eggNOG" id="ENOG5032SNM">
    <property type="taxonomic scope" value="Bacteria"/>
</dbReference>
<protein>
    <recommendedName>
        <fullName evidence="3">RloB-like protein</fullName>
    </recommendedName>
</protein>
<evidence type="ECO:0008006" key="3">
    <source>
        <dbReference type="Google" id="ProtNLM"/>
    </source>
</evidence>
<name>E1L639_9FIRM</name>
<dbReference type="RefSeq" id="WP_005376920.1">
    <property type="nucleotide sequence ID" value="NZ_AEDR01000027.1"/>
</dbReference>
<dbReference type="Pfam" id="PF13707">
    <property type="entry name" value="RloB"/>
    <property type="match status" value="1"/>
</dbReference>
<dbReference type="Proteomes" id="UP000004211">
    <property type="component" value="Unassembled WGS sequence"/>
</dbReference>
<proteinExistence type="predicted"/>
<sequence>MSEAERNGHRRSRDARVDRCNLRLGNYLIITDAKKTEKLYMQGLKESLPKSVRDQLQIKVVTDISTDKLVEEACSLRSKSSVYCDTWIVFDRDLVPNFDKIIKDAESNEIHVAWSNPCIEMWFLAYFNKTPNIPDSTTCIRKFKNLCRSKMNKYEYHKEDEAIYKKLIQYGDEVQAIKCAKARYKSLQNISRKCSEMVGGTTLYQLVEDIKSKDLS</sequence>
<accession>E1L639</accession>
<comment type="caution">
    <text evidence="1">The sequence shown here is derived from an EMBL/GenBank/DDBJ whole genome shotgun (WGS) entry which is preliminary data.</text>
</comment>
<organism evidence="1 2">
    <name type="scientific">Veillonella atypica ACS-049-V-Sch6</name>
    <dbReference type="NCBI Taxonomy" id="866776"/>
    <lineage>
        <taxon>Bacteria</taxon>
        <taxon>Bacillati</taxon>
        <taxon>Bacillota</taxon>
        <taxon>Negativicutes</taxon>
        <taxon>Veillonellales</taxon>
        <taxon>Veillonellaceae</taxon>
        <taxon>Veillonella</taxon>
    </lineage>
</organism>
<gene>
    <name evidence="1" type="ORF">HMPREF9321_0944</name>
</gene>
<dbReference type="AlphaFoldDB" id="E1L639"/>
<dbReference type="InterPro" id="IPR025591">
    <property type="entry name" value="RloB"/>
</dbReference>